<dbReference type="Gene3D" id="6.10.250.1120">
    <property type="match status" value="1"/>
</dbReference>
<protein>
    <submittedName>
        <fullName evidence="4">NUDIX hydrolase</fullName>
    </submittedName>
</protein>
<dbReference type="InterPro" id="IPR059176">
    <property type="entry name" value="UDP-X_N"/>
</dbReference>
<dbReference type="Pfam" id="PF12535">
    <property type="entry name" value="Nudix_N"/>
    <property type="match status" value="1"/>
</dbReference>
<proteinExistence type="predicted"/>
<comment type="cofactor">
    <cofactor evidence="1">
        <name>Mg(2+)</name>
        <dbReference type="ChEBI" id="CHEBI:18420"/>
    </cofactor>
</comment>
<dbReference type="PANTHER" id="PTHR43046:SF16">
    <property type="entry name" value="ADP-RIBOSE PYROPHOSPHATASE YJHB-RELATED"/>
    <property type="match status" value="1"/>
</dbReference>
<dbReference type="SUPFAM" id="SSF55811">
    <property type="entry name" value="Nudix"/>
    <property type="match status" value="1"/>
</dbReference>
<dbReference type="Pfam" id="PF00293">
    <property type="entry name" value="NUDIX"/>
    <property type="match status" value="1"/>
</dbReference>
<organism evidence="4 5">
    <name type="scientific">Aerococcus kribbianus</name>
    <dbReference type="NCBI Taxonomy" id="2999064"/>
    <lineage>
        <taxon>Bacteria</taxon>
        <taxon>Bacillati</taxon>
        <taxon>Bacillota</taxon>
        <taxon>Bacilli</taxon>
        <taxon>Lactobacillales</taxon>
        <taxon>Aerococcaceae</taxon>
        <taxon>Aerococcus</taxon>
    </lineage>
</organism>
<dbReference type="Proteomes" id="UP001146670">
    <property type="component" value="Unassembled WGS sequence"/>
</dbReference>
<keyword evidence="5" id="KW-1185">Reference proteome</keyword>
<accession>A0A9X3JGG3</accession>
<feature type="domain" description="Nudix hydrolase" evidence="3">
    <location>
        <begin position="68"/>
        <end position="193"/>
    </location>
</feature>
<evidence type="ECO:0000313" key="4">
    <source>
        <dbReference type="EMBL" id="MCZ0726330.1"/>
    </source>
</evidence>
<name>A0A9X3JGG3_9LACT</name>
<dbReference type="Gene3D" id="3.90.79.10">
    <property type="entry name" value="Nucleoside Triphosphate Pyrophosphohydrolase"/>
    <property type="match status" value="1"/>
</dbReference>
<comment type="caution">
    <text evidence="4">The sequence shown here is derived from an EMBL/GenBank/DDBJ whole genome shotgun (WGS) entry which is preliminary data.</text>
</comment>
<dbReference type="InterPro" id="IPR015797">
    <property type="entry name" value="NUDIX_hydrolase-like_dom_sf"/>
</dbReference>
<evidence type="ECO:0000256" key="2">
    <source>
        <dbReference type="ARBA" id="ARBA00022801"/>
    </source>
</evidence>
<dbReference type="AlphaFoldDB" id="A0A9X3JGG3"/>
<dbReference type="PROSITE" id="PS51462">
    <property type="entry name" value="NUDIX"/>
    <property type="match status" value="1"/>
</dbReference>
<evidence type="ECO:0000256" key="1">
    <source>
        <dbReference type="ARBA" id="ARBA00001946"/>
    </source>
</evidence>
<reference evidence="4" key="1">
    <citation type="submission" date="2022-12" db="EMBL/GenBank/DDBJ databases">
        <title>Description and comparative metabolic analysis of Aerococcus sp. nov., isolated from the feces of a pig.</title>
        <authorList>
            <person name="Chang Y.-H."/>
        </authorList>
    </citation>
    <scope>NUCLEOTIDE SEQUENCE</scope>
    <source>
        <strain evidence="4">YH-aer222</strain>
    </source>
</reference>
<dbReference type="CDD" id="cd18889">
    <property type="entry name" value="NUDIX_ADPRase"/>
    <property type="match status" value="1"/>
</dbReference>
<dbReference type="EMBL" id="JAPRFR010000004">
    <property type="protein sequence ID" value="MCZ0726330.1"/>
    <property type="molecule type" value="Genomic_DNA"/>
</dbReference>
<dbReference type="RefSeq" id="WP_268752718.1">
    <property type="nucleotide sequence ID" value="NZ_JAPRFQ010000004.1"/>
</dbReference>
<dbReference type="GO" id="GO:0016787">
    <property type="term" value="F:hydrolase activity"/>
    <property type="evidence" value="ECO:0007669"/>
    <property type="project" value="UniProtKB-KW"/>
</dbReference>
<keyword evidence="2 4" id="KW-0378">Hydrolase</keyword>
<sequence length="206" mass="23321">MEEKELWLDWAIELQALAQAGLHYTTNKFDVERFERIRQISVDMLAEKTGMNTDKVTGLFASETGYQTPKLDSRAAIIKDDKILLVQEADGLWALPGGWVDVNQTVKENLIKESKEEAGRDVSVDRVIALEDRNKRNAGIYAFEIVKIFALCHDHGGQFQANSETLAAQFFTQDDLPPLSVHKTTKEQIDMCFSAYADPNWQVILD</sequence>
<gene>
    <name evidence="4" type="ORF">OW157_07160</name>
</gene>
<evidence type="ECO:0000313" key="5">
    <source>
        <dbReference type="Proteomes" id="UP001146670"/>
    </source>
</evidence>
<dbReference type="PANTHER" id="PTHR43046">
    <property type="entry name" value="GDP-MANNOSE MANNOSYL HYDROLASE"/>
    <property type="match status" value="1"/>
</dbReference>
<evidence type="ECO:0000259" key="3">
    <source>
        <dbReference type="PROSITE" id="PS51462"/>
    </source>
</evidence>
<dbReference type="InterPro" id="IPR000086">
    <property type="entry name" value="NUDIX_hydrolase_dom"/>
</dbReference>